<dbReference type="Pfam" id="PF00206">
    <property type="entry name" value="Lyase_1"/>
    <property type="match status" value="1"/>
</dbReference>
<dbReference type="SUPFAM" id="SSF48557">
    <property type="entry name" value="L-aspartase-like"/>
    <property type="match status" value="1"/>
</dbReference>
<keyword evidence="4 7" id="KW-0456">Lyase</keyword>
<evidence type="ECO:0000313" key="7">
    <source>
        <dbReference type="EMBL" id="NVK77840.1"/>
    </source>
</evidence>
<reference evidence="7 8" key="1">
    <citation type="submission" date="2020-04" db="EMBL/GenBank/DDBJ databases">
        <title>Draft Genome Sequence of Streptomyces morookaense DSM 40503, an 8-azaguanine-producing strain.</title>
        <authorList>
            <person name="Qi J."/>
            <person name="Gao J.-M."/>
        </authorList>
    </citation>
    <scope>NUCLEOTIDE SEQUENCE [LARGE SCALE GENOMIC DNA]</scope>
    <source>
        <strain evidence="7 8">DSM 40503</strain>
    </source>
</reference>
<dbReference type="InterPro" id="IPR024083">
    <property type="entry name" value="Fumarase/histidase_N"/>
</dbReference>
<gene>
    <name evidence="7" type="ORF">HG542_09195</name>
</gene>
<evidence type="ECO:0000256" key="4">
    <source>
        <dbReference type="ARBA" id="ARBA00023239"/>
    </source>
</evidence>
<dbReference type="Gene3D" id="1.10.40.30">
    <property type="entry name" value="Fumarase/aspartase (C-terminal domain)"/>
    <property type="match status" value="1"/>
</dbReference>
<dbReference type="InterPro" id="IPR000362">
    <property type="entry name" value="Fumarate_lyase_fam"/>
</dbReference>
<dbReference type="PRINTS" id="PR00145">
    <property type="entry name" value="ARGSUCLYASE"/>
</dbReference>
<dbReference type="InterPro" id="IPR008948">
    <property type="entry name" value="L-Aspartase-like"/>
</dbReference>
<accession>A0A7Y7B2J8</accession>
<dbReference type="Gene3D" id="1.10.275.10">
    <property type="entry name" value="Fumarase/aspartase (N-terminal domain)"/>
    <property type="match status" value="1"/>
</dbReference>
<name>A0A7Y7B2J8_STRMO</name>
<keyword evidence="3" id="KW-0028">Amino-acid biosynthesis</keyword>
<sequence>MLHDEVLEPQFRFESRHLIGHYVAIEKVLAAEYERMDILTPGEAHAVAARLDGVGTATLTARPGANMSDIAFALERHVEQGLERPVARWHVDRSRNDLQSCAQLMFGRDRLAGFARSLLELGAAARDLAEATRELPMPGYTHFQAAQVITPGFYLAAVGEQVLHSTRRLLATYDGIDACPLGAGAMAGQELPWDRDRMARLLGFARPQPSALTSVASRRWSAETTAELGLLGAALSRFATDLLTWGSSEYGFIELPDELSGISSAMPQKKNYPVLERIRGRTAHLGAFHLDALLGQRNTPFCNLVEVSKEANTHLLDAFESAHGTVRLFTEVLRRLSFRPERMREACEREFLGGFSLANALTLTAGVPWRTAQVVAGRYVVLAAGAGLAPAPGDPALLEAAAAEKGVTVTGAAALLAEAFDVRRGLERMSSAGSAHPEAVRRLLEELDAEHVRLSAEWDRRAAAVRAGAVETDRVLGLAAPRKGRGELRDQPQTARSCSTGLPTERGENSVGTDDDARRKH</sequence>
<dbReference type="GO" id="GO:0042450">
    <property type="term" value="P:L-arginine biosynthetic process via ornithine"/>
    <property type="evidence" value="ECO:0007669"/>
    <property type="project" value="InterPro"/>
</dbReference>
<feature type="domain" description="Fumarate lyase N-terminal" evidence="6">
    <location>
        <begin position="84"/>
        <end position="280"/>
    </location>
</feature>
<dbReference type="GO" id="GO:0004056">
    <property type="term" value="F:argininosuccinate lyase activity"/>
    <property type="evidence" value="ECO:0007669"/>
    <property type="project" value="UniProtKB-EC"/>
</dbReference>
<protein>
    <recommendedName>
        <fullName evidence="2">argininosuccinate lyase</fullName>
        <ecNumber evidence="2">4.3.2.1</ecNumber>
    </recommendedName>
</protein>
<organism evidence="7 8">
    <name type="scientific">Streptomyces morookaense</name>
    <name type="common">Streptoverticillium morookaense</name>
    <dbReference type="NCBI Taxonomy" id="1970"/>
    <lineage>
        <taxon>Bacteria</taxon>
        <taxon>Bacillati</taxon>
        <taxon>Actinomycetota</taxon>
        <taxon>Actinomycetes</taxon>
        <taxon>Kitasatosporales</taxon>
        <taxon>Streptomycetaceae</taxon>
        <taxon>Streptomyces</taxon>
    </lineage>
</organism>
<dbReference type="InterPro" id="IPR009049">
    <property type="entry name" value="Argininosuccinate_lyase"/>
</dbReference>
<dbReference type="PANTHER" id="PTHR43814">
    <property type="entry name" value="ARGININOSUCCINATE LYASE"/>
    <property type="match status" value="1"/>
</dbReference>
<dbReference type="Proteomes" id="UP000587462">
    <property type="component" value="Unassembled WGS sequence"/>
</dbReference>
<keyword evidence="8" id="KW-1185">Reference proteome</keyword>
<comment type="pathway">
    <text evidence="1">Amino-acid biosynthesis; L-arginine biosynthesis; L-arginine from L-ornithine and carbamoyl phosphate: step 3/3.</text>
</comment>
<evidence type="ECO:0000256" key="3">
    <source>
        <dbReference type="ARBA" id="ARBA00022571"/>
    </source>
</evidence>
<dbReference type="GO" id="GO:0005829">
    <property type="term" value="C:cytosol"/>
    <property type="evidence" value="ECO:0007669"/>
    <property type="project" value="TreeGrafter"/>
</dbReference>
<dbReference type="AlphaFoldDB" id="A0A7Y7B2J8"/>
<dbReference type="UniPathway" id="UPA00068">
    <property type="reaction ID" value="UER00114"/>
</dbReference>
<evidence type="ECO:0000256" key="2">
    <source>
        <dbReference type="ARBA" id="ARBA00012338"/>
    </source>
</evidence>
<proteinExistence type="predicted"/>
<dbReference type="EC" id="4.3.2.1" evidence="2"/>
<dbReference type="PRINTS" id="PR00149">
    <property type="entry name" value="FUMRATELYASE"/>
</dbReference>
<evidence type="ECO:0000256" key="1">
    <source>
        <dbReference type="ARBA" id="ARBA00004941"/>
    </source>
</evidence>
<comment type="caution">
    <text evidence="7">The sequence shown here is derived from an EMBL/GenBank/DDBJ whole genome shotgun (WGS) entry which is preliminary data.</text>
</comment>
<feature type="compositionally biased region" description="Polar residues" evidence="5">
    <location>
        <begin position="491"/>
        <end position="502"/>
    </location>
</feature>
<dbReference type="PANTHER" id="PTHR43814:SF1">
    <property type="entry name" value="ARGININOSUCCINATE LYASE"/>
    <property type="match status" value="1"/>
</dbReference>
<evidence type="ECO:0000259" key="6">
    <source>
        <dbReference type="Pfam" id="PF00206"/>
    </source>
</evidence>
<feature type="region of interest" description="Disordered" evidence="5">
    <location>
        <begin position="481"/>
        <end position="521"/>
    </location>
</feature>
<dbReference type="EMBL" id="JABBXF010000016">
    <property type="protein sequence ID" value="NVK77840.1"/>
    <property type="molecule type" value="Genomic_DNA"/>
</dbReference>
<keyword evidence="3" id="KW-0055">Arginine biosynthesis</keyword>
<dbReference type="InterPro" id="IPR022761">
    <property type="entry name" value="Fumarate_lyase_N"/>
</dbReference>
<evidence type="ECO:0000256" key="5">
    <source>
        <dbReference type="SAM" id="MobiDB-lite"/>
    </source>
</evidence>
<evidence type="ECO:0000313" key="8">
    <source>
        <dbReference type="Proteomes" id="UP000587462"/>
    </source>
</evidence>
<dbReference type="Gene3D" id="1.20.200.10">
    <property type="entry name" value="Fumarase/aspartase (Central domain)"/>
    <property type="match status" value="1"/>
</dbReference>